<dbReference type="InterPro" id="IPR036068">
    <property type="entry name" value="Nicotinate_pribotase-like_C"/>
</dbReference>
<evidence type="ECO:0000256" key="7">
    <source>
        <dbReference type="ARBA" id="ARBA00022679"/>
    </source>
</evidence>
<comment type="cofactor">
    <cofactor evidence="15">
        <name>Zn(2+)</name>
        <dbReference type="ChEBI" id="CHEBI:29105"/>
    </cofactor>
    <text evidence="15">Binds 2 Zn(2+) ions per subunit.</text>
</comment>
<keyword evidence="7" id="KW-0808">Transferase</keyword>
<comment type="caution">
    <text evidence="20">The sequence shown here is derived from an EMBL/GenBank/DDBJ whole genome shotgun (WGS) entry which is preliminary data.</text>
</comment>
<dbReference type="InterPro" id="IPR011650">
    <property type="entry name" value="Peptidase_M20_dimer"/>
</dbReference>
<comment type="subcellular location">
    <subcellularLocation>
        <location evidence="1">Cytoplasm</location>
    </subcellularLocation>
</comment>
<dbReference type="InterPro" id="IPR036264">
    <property type="entry name" value="Bact_exopeptidase_dim_dom"/>
</dbReference>
<evidence type="ECO:0000256" key="12">
    <source>
        <dbReference type="ARBA" id="ARBA00035036"/>
    </source>
</evidence>
<feature type="active site" evidence="14">
    <location>
        <position position="567"/>
    </location>
</feature>
<dbReference type="PANTHER" id="PTHR43816:SF1">
    <property type="entry name" value="NICOTINAMIDE PHOSPHORIBOSYLTRANSFERASE"/>
    <property type="match status" value="1"/>
</dbReference>
<feature type="binding site" evidence="15">
    <location>
        <position position="597"/>
    </location>
    <ligand>
        <name>Zn(2+)</name>
        <dbReference type="ChEBI" id="CHEBI:29105"/>
        <label>1</label>
    </ligand>
</feature>
<evidence type="ECO:0000256" key="3">
    <source>
        <dbReference type="ARBA" id="ARBA00010897"/>
    </source>
</evidence>
<dbReference type="EC" id="3.5.1.14" evidence="4"/>
<gene>
    <name evidence="19" type="ORF">OVN521_LOCUS1473</name>
    <name evidence="20" type="ORF">UXM345_LOCUS3510</name>
</gene>
<evidence type="ECO:0000256" key="9">
    <source>
        <dbReference type="ARBA" id="ARBA00029656"/>
    </source>
</evidence>
<evidence type="ECO:0000313" key="21">
    <source>
        <dbReference type="Proteomes" id="UP000663842"/>
    </source>
</evidence>
<dbReference type="Pfam" id="PF18127">
    <property type="entry name" value="NAMPT_N"/>
    <property type="match status" value="1"/>
</dbReference>
<dbReference type="GO" id="GO:0004046">
    <property type="term" value="F:aminoacylase activity"/>
    <property type="evidence" value="ECO:0007669"/>
    <property type="project" value="UniProtKB-EC"/>
</dbReference>
<evidence type="ECO:0000256" key="6">
    <source>
        <dbReference type="ARBA" id="ARBA00022676"/>
    </source>
</evidence>
<keyword evidence="15" id="KW-0862">Zinc</keyword>
<evidence type="ECO:0000313" key="20">
    <source>
        <dbReference type="EMBL" id="CAF3777741.1"/>
    </source>
</evidence>
<feature type="binding site" evidence="15">
    <location>
        <position position="597"/>
    </location>
    <ligand>
        <name>Zn(2+)</name>
        <dbReference type="ChEBI" id="CHEBI:29105"/>
        <label>2</label>
    </ligand>
</feature>
<dbReference type="CDD" id="cd01569">
    <property type="entry name" value="PBEF_like"/>
    <property type="match status" value="1"/>
</dbReference>
<feature type="domain" description="Nicotinate/nicotinamide phosphoribosyltransferase" evidence="16">
    <location>
        <begin position="172"/>
        <end position="471"/>
    </location>
</feature>
<keyword evidence="6" id="KW-0328">Glycosyltransferase</keyword>
<comment type="similarity">
    <text evidence="2">Belongs to the peptidase M20A family.</text>
</comment>
<evidence type="ECO:0000313" key="19">
    <source>
        <dbReference type="EMBL" id="CAF3757162.1"/>
    </source>
</evidence>
<evidence type="ECO:0000256" key="11">
    <source>
        <dbReference type="ARBA" id="ARBA00035024"/>
    </source>
</evidence>
<dbReference type="Gene3D" id="3.40.630.10">
    <property type="entry name" value="Zn peptidases"/>
    <property type="match status" value="1"/>
</dbReference>
<evidence type="ECO:0000256" key="15">
    <source>
        <dbReference type="PIRSR" id="PIRSR610159-2"/>
    </source>
</evidence>
<dbReference type="FunFam" id="1.10.150.900:FF:000001">
    <property type="entry name" value="Aminoacylase-1, putative"/>
    <property type="match status" value="1"/>
</dbReference>
<dbReference type="PROSITE" id="PS00758">
    <property type="entry name" value="ARGE_DAPE_CPG2_1"/>
    <property type="match status" value="1"/>
</dbReference>
<dbReference type="InterPro" id="IPR010159">
    <property type="entry name" value="N-acyl_aa_amidohydrolase"/>
</dbReference>
<evidence type="ECO:0000259" key="18">
    <source>
        <dbReference type="Pfam" id="PF18127"/>
    </source>
</evidence>
<dbReference type="Gene3D" id="3.20.20.70">
    <property type="entry name" value="Aldolase class I"/>
    <property type="match status" value="2"/>
</dbReference>
<feature type="binding site" evidence="15">
    <location>
        <position position="565"/>
    </location>
    <ligand>
        <name>Zn(2+)</name>
        <dbReference type="ChEBI" id="CHEBI:29105"/>
        <label>1</label>
    </ligand>
</feature>
<dbReference type="GO" id="GO:0005737">
    <property type="term" value="C:cytoplasm"/>
    <property type="evidence" value="ECO:0007669"/>
    <property type="project" value="UniProtKB-SubCell"/>
</dbReference>
<dbReference type="InterPro" id="IPR002933">
    <property type="entry name" value="Peptidase_M20"/>
</dbReference>
<dbReference type="InterPro" id="IPR001261">
    <property type="entry name" value="ArgE/DapE_CS"/>
</dbReference>
<dbReference type="FunFam" id="3.40.630.10:FF:000019">
    <property type="entry name" value="Aminoacylase 1"/>
    <property type="match status" value="1"/>
</dbReference>
<dbReference type="InterPro" id="IPR041525">
    <property type="entry name" value="N/Namide_PRibTrfase"/>
</dbReference>
<keyword evidence="15" id="KW-0479">Metal-binding</keyword>
<keyword evidence="5" id="KW-0662">Pyridine nucleotide biosynthesis</keyword>
<organism evidence="20 21">
    <name type="scientific">Rotaria magnacalcarata</name>
    <dbReference type="NCBI Taxonomy" id="392030"/>
    <lineage>
        <taxon>Eukaryota</taxon>
        <taxon>Metazoa</taxon>
        <taxon>Spiralia</taxon>
        <taxon>Gnathifera</taxon>
        <taxon>Rotifera</taxon>
        <taxon>Eurotatoria</taxon>
        <taxon>Bdelloidea</taxon>
        <taxon>Philodinida</taxon>
        <taxon>Philodinidae</taxon>
        <taxon>Rotaria</taxon>
    </lineage>
</organism>
<dbReference type="Pfam" id="PF01546">
    <property type="entry name" value="Peptidase_M20"/>
    <property type="match status" value="1"/>
</dbReference>
<dbReference type="PANTHER" id="PTHR43816">
    <property type="entry name" value="NICOTINAMIDE PHOSPHORIBOSYLTRANSFERASE"/>
    <property type="match status" value="1"/>
</dbReference>
<dbReference type="GO" id="GO:0046872">
    <property type="term" value="F:metal ion binding"/>
    <property type="evidence" value="ECO:0007669"/>
    <property type="project" value="UniProtKB-KW"/>
</dbReference>
<dbReference type="EMBL" id="CAJOBF010000229">
    <property type="protein sequence ID" value="CAF3777741.1"/>
    <property type="molecule type" value="Genomic_DNA"/>
</dbReference>
<dbReference type="GO" id="GO:0006520">
    <property type="term" value="P:amino acid metabolic process"/>
    <property type="evidence" value="ECO:0007669"/>
    <property type="project" value="InterPro"/>
</dbReference>
<dbReference type="NCBIfam" id="TIGR01880">
    <property type="entry name" value="Ac-peptdase-euk"/>
    <property type="match status" value="1"/>
</dbReference>
<dbReference type="EC" id="2.4.2.12" evidence="11"/>
<feature type="binding site" evidence="15">
    <location>
        <position position="864"/>
    </location>
    <ligand>
        <name>Zn(2+)</name>
        <dbReference type="ChEBI" id="CHEBI:29105"/>
        <label>2</label>
    </ligand>
</feature>
<feature type="active site" description="Proton acceptor" evidence="14">
    <location>
        <position position="631"/>
    </location>
</feature>
<dbReference type="EMBL" id="CAJOBG010000102">
    <property type="protein sequence ID" value="CAF3757162.1"/>
    <property type="molecule type" value="Genomic_DNA"/>
</dbReference>
<evidence type="ECO:0000256" key="2">
    <source>
        <dbReference type="ARBA" id="ARBA00006247"/>
    </source>
</evidence>
<comment type="pathway">
    <text evidence="10">Cofactor biosynthesis; NAD(+) biosynthesis; nicotinamide D-ribonucleotide from 5-phospho-alpha-D-ribose 1-diphosphate and nicotinamide: step 1/1.</text>
</comment>
<comment type="catalytic activity">
    <reaction evidence="13">
        <text>beta-nicotinamide D-ribonucleotide + diphosphate = 5-phospho-alpha-D-ribose 1-diphosphate + nicotinamide + H(+)</text>
        <dbReference type="Rhea" id="RHEA:16149"/>
        <dbReference type="ChEBI" id="CHEBI:14649"/>
        <dbReference type="ChEBI" id="CHEBI:15378"/>
        <dbReference type="ChEBI" id="CHEBI:17154"/>
        <dbReference type="ChEBI" id="CHEBI:33019"/>
        <dbReference type="ChEBI" id="CHEBI:58017"/>
        <dbReference type="EC" id="2.4.2.12"/>
    </reaction>
    <physiologicalReaction direction="right-to-left" evidence="13">
        <dbReference type="Rhea" id="RHEA:16151"/>
    </physiologicalReaction>
</comment>
<evidence type="ECO:0000313" key="22">
    <source>
        <dbReference type="Proteomes" id="UP000663866"/>
    </source>
</evidence>
<sequence>MENNILLKTDSYKVSHYKQYPKETNLVYAYLESRGGNYPEQVFFGLQYILKKHLLGKVVTREYLDQAAEFWKEHFGYDIINREMWEHIIEKHDGHLPIRIKAVPEGTIVPTGNILMSIENTDPKCASLTTFLETILLQVWYPITVATNSREIKKILLGSLKRTGSPNLITTRLHDFGFRGVSSYETSASRFLTNYQCLLILYISCFFFFKNLVGACAHLTSFTGTDTISGCVLAQKYYLAKTMPAFSIPASEHSTMVSWTREKESEAYENMLDKYPTGVIACVSDSYNIYNACEHIWGEQLHDKILQRDGTLVIRSDSGDPLEVLPKIMNILYTKFGGHTNEKGFKVLEKHVRLIQGDGVNMNSIKNIVNLFEQNGFSTDNIVFGSGGALLQKFDRDTMKFAMKCSYVEIADVGGLAVAKDPITDKGKRNKPGRLKLVKQNDGSYLTLSSLEHHSEYEIAEDQLITVFENGKLLCEYSFDKVYGSEIMTDNQQNELAIQRFVEYIQIKTVQPEPDYESALKFLKNYAQELGLEYRTIKLDQDRHAAVLTWLSPSSTEKSILLNSHIDVVPVFEEHWIVPPFSGEIRDGKIYGRGTQDMKCVGIQYLEAIRRLKTAKYEPKRAIHCLFVPDEEIGGERGMKQLLTLDEFKDLNVGFVLDEGLASENDVFQVYYGDRACLWIEIIVKGNTGHGSRLIENTAAEKAQFLLNEMLKYRTDEKERFRESQTADKPLQLGEITTINLTKLDGGVQINVVPDQYTLAFDCRIKPNGYDAFKQFLNDLIERIPKKNNEEITFVYKQDSGPLLLTDIENSSWWLDSFKRGCEEMACKLNWTVFPAGTDSRFLRNVGYPAIGFSPMINTPVLLHDHNEYLAKDVFLHGIDIYIRLIENLTNEPKSNV</sequence>
<evidence type="ECO:0000259" key="17">
    <source>
        <dbReference type="Pfam" id="PF07687"/>
    </source>
</evidence>
<feature type="binding site" evidence="15">
    <location>
        <position position="659"/>
    </location>
    <ligand>
        <name>Zn(2+)</name>
        <dbReference type="ChEBI" id="CHEBI:29105"/>
        <label>1</label>
    </ligand>
</feature>
<protein>
    <recommendedName>
        <fullName evidence="12">Nicotinamide phosphoribosyltransferase</fullName>
        <ecNumber evidence="11">2.4.2.12</ecNumber>
        <ecNumber evidence="4">3.5.1.14</ecNumber>
    </recommendedName>
    <alternativeName>
        <fullName evidence="9">N-acyl-L-amino-acid amidohydrolase</fullName>
    </alternativeName>
</protein>
<dbReference type="Proteomes" id="UP000663866">
    <property type="component" value="Unassembled WGS sequence"/>
</dbReference>
<evidence type="ECO:0000256" key="13">
    <source>
        <dbReference type="ARBA" id="ARBA00047835"/>
    </source>
</evidence>
<feature type="binding site" evidence="15">
    <location>
        <position position="632"/>
    </location>
    <ligand>
        <name>Zn(2+)</name>
        <dbReference type="ChEBI" id="CHEBI:29105"/>
        <label>2</label>
    </ligand>
</feature>
<feature type="domain" description="Peptidase M20 dimerisation" evidence="17">
    <location>
        <begin position="674"/>
        <end position="787"/>
    </location>
</feature>
<dbReference type="InterPro" id="IPR016471">
    <property type="entry name" value="Nicotinamide_PRibTrfase"/>
</dbReference>
<comment type="similarity">
    <text evidence="3">Belongs to the NAPRTase family.</text>
</comment>
<name>A0A819A1S8_9BILA</name>
<evidence type="ECO:0000256" key="10">
    <source>
        <dbReference type="ARBA" id="ARBA00035007"/>
    </source>
</evidence>
<dbReference type="Pfam" id="PF04095">
    <property type="entry name" value="NAPRTase"/>
    <property type="match status" value="1"/>
</dbReference>
<evidence type="ECO:0000256" key="14">
    <source>
        <dbReference type="PIRSR" id="PIRSR610159-1"/>
    </source>
</evidence>
<dbReference type="GO" id="GO:0047280">
    <property type="term" value="F:nicotinamide phosphoribosyltransferase activity"/>
    <property type="evidence" value="ECO:0007669"/>
    <property type="project" value="UniProtKB-EC"/>
</dbReference>
<dbReference type="Gene3D" id="3.30.70.360">
    <property type="match status" value="1"/>
</dbReference>
<evidence type="ECO:0000256" key="8">
    <source>
        <dbReference type="ARBA" id="ARBA00022801"/>
    </source>
</evidence>
<keyword evidence="22" id="KW-1185">Reference proteome</keyword>
<dbReference type="Gene3D" id="1.10.150.900">
    <property type="match status" value="1"/>
</dbReference>
<dbReference type="SUPFAM" id="SSF53187">
    <property type="entry name" value="Zn-dependent exopeptidases"/>
    <property type="match status" value="1"/>
</dbReference>
<keyword evidence="8" id="KW-0378">Hydrolase</keyword>
<dbReference type="InterPro" id="IPR013785">
    <property type="entry name" value="Aldolase_TIM"/>
</dbReference>
<evidence type="ECO:0000256" key="5">
    <source>
        <dbReference type="ARBA" id="ARBA00022642"/>
    </source>
</evidence>
<evidence type="ECO:0000256" key="4">
    <source>
        <dbReference type="ARBA" id="ARBA00011913"/>
    </source>
</evidence>
<dbReference type="InterPro" id="IPR041529">
    <property type="entry name" value="DUF5598"/>
</dbReference>
<dbReference type="Proteomes" id="UP000663842">
    <property type="component" value="Unassembled WGS sequence"/>
</dbReference>
<accession>A0A819A1S8</accession>
<dbReference type="Pfam" id="PF07687">
    <property type="entry name" value="M20_dimer"/>
    <property type="match status" value="1"/>
</dbReference>
<dbReference type="GO" id="GO:0009435">
    <property type="term" value="P:NAD+ biosynthetic process"/>
    <property type="evidence" value="ECO:0007669"/>
    <property type="project" value="UniProtKB-UniPathway"/>
</dbReference>
<dbReference type="SUPFAM" id="SSF51690">
    <property type="entry name" value="Nicotinate/Quinolinate PRTase C-terminal domain-like"/>
    <property type="match status" value="1"/>
</dbReference>
<proteinExistence type="inferred from homology"/>
<dbReference type="UniPathway" id="UPA00253"/>
<dbReference type="SUPFAM" id="SSF55031">
    <property type="entry name" value="Bacterial exopeptidase dimerisation domain"/>
    <property type="match status" value="1"/>
</dbReference>
<evidence type="ECO:0000256" key="1">
    <source>
        <dbReference type="ARBA" id="ARBA00004496"/>
    </source>
</evidence>
<dbReference type="AlphaFoldDB" id="A0A819A1S8"/>
<feature type="domain" description="Nicotinamide phosphoribosyltransferase N-terminal" evidence="18">
    <location>
        <begin position="4"/>
        <end position="100"/>
    </location>
</feature>
<evidence type="ECO:0000259" key="16">
    <source>
        <dbReference type="Pfam" id="PF04095"/>
    </source>
</evidence>
<reference evidence="20" key="1">
    <citation type="submission" date="2021-02" db="EMBL/GenBank/DDBJ databases">
        <authorList>
            <person name="Nowell W R."/>
        </authorList>
    </citation>
    <scope>NUCLEOTIDE SEQUENCE</scope>
</reference>